<keyword evidence="3" id="KW-1185">Reference proteome</keyword>
<dbReference type="GeneID" id="37114695"/>
<dbReference type="AlphaFoldDB" id="A0A317VJR0"/>
<evidence type="ECO:0000256" key="1">
    <source>
        <dbReference type="SAM" id="Phobius"/>
    </source>
</evidence>
<keyword evidence="1" id="KW-1133">Transmembrane helix</keyword>
<evidence type="ECO:0000313" key="3">
    <source>
        <dbReference type="Proteomes" id="UP000246702"/>
    </source>
</evidence>
<gene>
    <name evidence="2" type="ORF">BO94DRAFT_538738</name>
</gene>
<feature type="transmembrane region" description="Helical" evidence="1">
    <location>
        <begin position="23"/>
        <end position="42"/>
    </location>
</feature>
<keyword evidence="1" id="KW-0812">Transmembrane</keyword>
<dbReference type="RefSeq" id="XP_025463766.1">
    <property type="nucleotide sequence ID" value="XM_025612552.1"/>
</dbReference>
<comment type="caution">
    <text evidence="2">The sequence shown here is derived from an EMBL/GenBank/DDBJ whole genome shotgun (WGS) entry which is preliminary data.</text>
</comment>
<dbReference type="Proteomes" id="UP000246702">
    <property type="component" value="Unassembled WGS sequence"/>
</dbReference>
<accession>A0A317VJR0</accession>
<evidence type="ECO:0000313" key="2">
    <source>
        <dbReference type="EMBL" id="PWY74573.1"/>
    </source>
</evidence>
<protein>
    <submittedName>
        <fullName evidence="2">Uncharacterized protein</fullName>
    </submittedName>
</protein>
<proteinExistence type="predicted"/>
<keyword evidence="1" id="KW-0472">Membrane</keyword>
<reference evidence="2 3" key="1">
    <citation type="submission" date="2016-12" db="EMBL/GenBank/DDBJ databases">
        <title>The genomes of Aspergillus section Nigri reveals drivers in fungal speciation.</title>
        <authorList>
            <consortium name="DOE Joint Genome Institute"/>
            <person name="Vesth T.C."/>
            <person name="Nybo J."/>
            <person name="Theobald S."/>
            <person name="Brandl J."/>
            <person name="Frisvad J.C."/>
            <person name="Nielsen K.F."/>
            <person name="Lyhne E.K."/>
            <person name="Kogle M.E."/>
            <person name="Kuo A."/>
            <person name="Riley R."/>
            <person name="Clum A."/>
            <person name="Nolan M."/>
            <person name="Lipzen A."/>
            <person name="Salamov A."/>
            <person name="Henrissat B."/>
            <person name="Wiebenga A."/>
            <person name="De Vries R.P."/>
            <person name="Grigoriev I.V."/>
            <person name="Mortensen U.H."/>
            <person name="Andersen M.R."/>
            <person name="Baker S.E."/>
        </authorList>
    </citation>
    <scope>NUCLEOTIDE SEQUENCE [LARGE SCALE GENOMIC DNA]</scope>
    <source>
        <strain evidence="2 3">CBS 115572</strain>
    </source>
</reference>
<organism evidence="2 3">
    <name type="scientific">Aspergillus sclerotioniger CBS 115572</name>
    <dbReference type="NCBI Taxonomy" id="1450535"/>
    <lineage>
        <taxon>Eukaryota</taxon>
        <taxon>Fungi</taxon>
        <taxon>Dikarya</taxon>
        <taxon>Ascomycota</taxon>
        <taxon>Pezizomycotina</taxon>
        <taxon>Eurotiomycetes</taxon>
        <taxon>Eurotiomycetidae</taxon>
        <taxon>Eurotiales</taxon>
        <taxon>Aspergillaceae</taxon>
        <taxon>Aspergillus</taxon>
        <taxon>Aspergillus subgen. Circumdati</taxon>
    </lineage>
</organism>
<dbReference type="EMBL" id="MSFK01000030">
    <property type="protein sequence ID" value="PWY74573.1"/>
    <property type="molecule type" value="Genomic_DNA"/>
</dbReference>
<sequence>MQRGALAKESFILLGWKDWQVDWTGGMAAGSLLCFALFFFSSHRSKMKKKKKKKMMMIMAVGVSV</sequence>
<name>A0A317VJR0_9EURO</name>